<keyword evidence="4" id="KW-1133">Transmembrane helix</keyword>
<comment type="caution">
    <text evidence="5">The sequence shown here is derived from an EMBL/GenBank/DDBJ whole genome shotgun (WGS) entry which is preliminary data.</text>
</comment>
<dbReference type="OrthoDB" id="5835829at2759"/>
<reference evidence="5 7" key="1">
    <citation type="submission" date="2017-11" db="EMBL/GenBank/DDBJ databases">
        <title>The genome of Rhizophagus clarus HR1 reveals common genetic basis of auxotrophy among arbuscular mycorrhizal fungi.</title>
        <authorList>
            <person name="Kobayashi Y."/>
        </authorList>
    </citation>
    <scope>NUCLEOTIDE SEQUENCE [LARGE SCALE GENOMIC DNA]</scope>
    <source>
        <strain evidence="5 7">HR1</strain>
    </source>
</reference>
<dbReference type="STRING" id="94130.A0A2Z6R6T2"/>
<keyword evidence="7" id="KW-1185">Reference proteome</keyword>
<evidence type="ECO:0000313" key="6">
    <source>
        <dbReference type="EMBL" id="GES93431.1"/>
    </source>
</evidence>
<evidence type="ECO:0000256" key="1">
    <source>
        <dbReference type="ARBA" id="ARBA00022676"/>
    </source>
</evidence>
<dbReference type="AlphaFoldDB" id="A0A2Z6R6T2"/>
<dbReference type="PROSITE" id="PS00375">
    <property type="entry name" value="UDPGT"/>
    <property type="match status" value="1"/>
</dbReference>
<dbReference type="Proteomes" id="UP000615446">
    <property type="component" value="Unassembled WGS sequence"/>
</dbReference>
<sequence>MKCHLYINLIPVGNVGDILIEHSKKLLFFIILCNLFFSVIVGAEPQPSSAPPINGWVPREINIDRTEIPKNILAVVPFGGVSHLRHILTIANILADRGYNITLTMRGTFPQSQQYPKINFISFGETVDLTKNSQFLELVQGKFDMEKVKIIFQKRFETYNSTFVQLEKISEIVKPDLFFCDILNNESCFDVAWLKNKPFVGIATNTMGFSHASYKSDPIFGCKVNMENESFWERFRCELITPLKFVWSFKSSLAEFNKLRANYGLPALNNPFEKWQSSLFLFDNFFGFDIPVPLPPLVQEIGPILPDYYPPLTPDIEKFLTSHKRTMFVALGSFLYLSPENNAKLLQSVIEAVENGIVDGVIWANIIKNRESFPSNITLSNGRVISTSDIFENKNPNIHMASFAPQFAVLNHTNTKLFLSHTGAGSAYESLYTGTPILALPITFDQPGNAEKLELAGVALTLDKINLNVNDILDKIKRILNDDQILSNTKRLKTLTMINSKRKYRGADLIEYALHSSALKQKNANDDSESVFKDLITPDTRMGLIRGKYWDVYATALGILVSILFGTLWSLYTIGKLIYVKLFKDEDKEKKE</sequence>
<evidence type="ECO:0000313" key="7">
    <source>
        <dbReference type="Proteomes" id="UP000247702"/>
    </source>
</evidence>
<dbReference type="Proteomes" id="UP000247702">
    <property type="component" value="Unassembled WGS sequence"/>
</dbReference>
<keyword evidence="4" id="KW-0472">Membrane</keyword>
<feature type="transmembrane region" description="Helical" evidence="4">
    <location>
        <begin position="26"/>
        <end position="43"/>
    </location>
</feature>
<keyword evidence="1 3" id="KW-0328">Glycosyltransferase</keyword>
<keyword evidence="4" id="KW-0812">Transmembrane</keyword>
<evidence type="ECO:0000256" key="4">
    <source>
        <dbReference type="SAM" id="Phobius"/>
    </source>
</evidence>
<evidence type="ECO:0000256" key="2">
    <source>
        <dbReference type="ARBA" id="ARBA00022679"/>
    </source>
</evidence>
<dbReference type="Gene3D" id="3.40.50.2000">
    <property type="entry name" value="Glycogen Phosphorylase B"/>
    <property type="match status" value="2"/>
</dbReference>
<dbReference type="SUPFAM" id="SSF53756">
    <property type="entry name" value="UDP-Glycosyltransferase/glycogen phosphorylase"/>
    <property type="match status" value="1"/>
</dbReference>
<dbReference type="Pfam" id="PF00201">
    <property type="entry name" value="UDPGT"/>
    <property type="match status" value="1"/>
</dbReference>
<gene>
    <name evidence="6" type="ORF">RCL2_002017600</name>
    <name evidence="5" type="ORF">RclHR1_03070006</name>
</gene>
<evidence type="ECO:0000256" key="3">
    <source>
        <dbReference type="RuleBase" id="RU003718"/>
    </source>
</evidence>
<accession>A0A2Z6R6T2</accession>
<proteinExistence type="inferred from homology"/>
<dbReference type="InterPro" id="IPR035595">
    <property type="entry name" value="UDP_glycos_trans_CS"/>
</dbReference>
<keyword evidence="2 3" id="KW-0808">Transferase</keyword>
<comment type="similarity">
    <text evidence="3">Belongs to the UDP-glycosyltransferase family.</text>
</comment>
<dbReference type="InterPro" id="IPR050271">
    <property type="entry name" value="UDP-glycosyltransferase"/>
</dbReference>
<evidence type="ECO:0000313" key="5">
    <source>
        <dbReference type="EMBL" id="GBB97790.1"/>
    </source>
</evidence>
<dbReference type="EMBL" id="BLAL01000228">
    <property type="protein sequence ID" value="GES93431.1"/>
    <property type="molecule type" value="Genomic_DNA"/>
</dbReference>
<dbReference type="EMBL" id="BEXD01002302">
    <property type="protein sequence ID" value="GBB97790.1"/>
    <property type="molecule type" value="Genomic_DNA"/>
</dbReference>
<feature type="transmembrane region" description="Helical" evidence="4">
    <location>
        <begin position="552"/>
        <end position="574"/>
    </location>
</feature>
<name>A0A2Z6R6T2_9GLOM</name>
<organism evidence="5 7">
    <name type="scientific">Rhizophagus clarus</name>
    <dbReference type="NCBI Taxonomy" id="94130"/>
    <lineage>
        <taxon>Eukaryota</taxon>
        <taxon>Fungi</taxon>
        <taxon>Fungi incertae sedis</taxon>
        <taxon>Mucoromycota</taxon>
        <taxon>Glomeromycotina</taxon>
        <taxon>Glomeromycetes</taxon>
        <taxon>Glomerales</taxon>
        <taxon>Glomeraceae</taxon>
        <taxon>Rhizophagus</taxon>
    </lineage>
</organism>
<dbReference type="PANTHER" id="PTHR48043">
    <property type="entry name" value="EG:EG0003.4 PROTEIN-RELATED"/>
    <property type="match status" value="1"/>
</dbReference>
<dbReference type="InterPro" id="IPR002213">
    <property type="entry name" value="UDP_glucos_trans"/>
</dbReference>
<dbReference type="PANTHER" id="PTHR48043:SF145">
    <property type="entry name" value="FI06409P-RELATED"/>
    <property type="match status" value="1"/>
</dbReference>
<dbReference type="CDD" id="cd03784">
    <property type="entry name" value="GT1_Gtf-like"/>
    <property type="match status" value="1"/>
</dbReference>
<protein>
    <submittedName>
        <fullName evidence="6">Glycosyltransferase family 1 protein</fullName>
    </submittedName>
</protein>
<reference evidence="6" key="2">
    <citation type="submission" date="2019-10" db="EMBL/GenBank/DDBJ databases">
        <title>Conservation and host-specific expression of non-tandemly repeated heterogenous ribosome RNA gene in arbuscular mycorrhizal fungi.</title>
        <authorList>
            <person name="Maeda T."/>
            <person name="Kobayashi Y."/>
            <person name="Nakagawa T."/>
            <person name="Ezawa T."/>
            <person name="Yamaguchi K."/>
            <person name="Bino T."/>
            <person name="Nishimoto Y."/>
            <person name="Shigenobu S."/>
            <person name="Kawaguchi M."/>
        </authorList>
    </citation>
    <scope>NUCLEOTIDE SEQUENCE</scope>
    <source>
        <strain evidence="6">HR1</strain>
    </source>
</reference>
<dbReference type="GO" id="GO:0008194">
    <property type="term" value="F:UDP-glycosyltransferase activity"/>
    <property type="evidence" value="ECO:0007669"/>
    <property type="project" value="InterPro"/>
</dbReference>